<feature type="region of interest" description="Disordered" evidence="2">
    <location>
        <begin position="156"/>
        <end position="193"/>
    </location>
</feature>
<feature type="compositionally biased region" description="Basic and acidic residues" evidence="2">
    <location>
        <begin position="359"/>
        <end position="373"/>
    </location>
</feature>
<feature type="compositionally biased region" description="Low complexity" evidence="2">
    <location>
        <begin position="380"/>
        <end position="391"/>
    </location>
</feature>
<keyword evidence="1" id="KW-0175">Coiled coil</keyword>
<proteinExistence type="predicted"/>
<feature type="region of interest" description="Disordered" evidence="2">
    <location>
        <begin position="359"/>
        <end position="392"/>
    </location>
</feature>
<feature type="compositionally biased region" description="Polar residues" evidence="2">
    <location>
        <begin position="320"/>
        <end position="329"/>
    </location>
</feature>
<accession>A0A7S1FG66</accession>
<sequence>MFSSEYEIGGGIGGSEDAHAKLRASKLEVIGEFLDNQLQQLAIHLHQQLDGTINTVVERMAIEQGEKLCLLREQMQEGDARRNAAQRDFAALQDEVSDLRSELKSEHSKITWELQQLTDRHLEFQTSASEALAVHGLLDTTPLASRVKALEEQMCTHGPNQMRSGWQTQEPPRDEDRSSRMPQTIGRRPIDASNVPEALRGGLAELMHDIQELLAHPQLPPCLCAEKCRDDATTLLTSLGSSVGGSEMSDETQPWSAIFPVESEAEPGLMQEAQASGEDNNVDTAIRRGLRLARRLAHSNERTTGNSRQSENKSAPADSRSLTPTSRSVSPYRFKESPRSASARRSILKQYEGIVPRELPDELRGEAQDESRGARRVSRKSSASSHVNRSAGPVISAEDCRCRTPRGPPTRQMDVNQPSNVCVDLVQRTISSDVLPNLPMEGLATPGSVNVKVAADRSSPDQRSPDMDRRITRGQPPSAVVVRPSVSPHIAEHPHASVIVQPPVMKQAAPWMRSLAHPPRPSPDHPRPMSNGGRRVFPAVRTTARPIV</sequence>
<reference evidence="3" key="1">
    <citation type="submission" date="2021-01" db="EMBL/GenBank/DDBJ databases">
        <authorList>
            <person name="Corre E."/>
            <person name="Pelletier E."/>
            <person name="Niang G."/>
            <person name="Scheremetjew M."/>
            <person name="Finn R."/>
            <person name="Kale V."/>
            <person name="Holt S."/>
            <person name="Cochrane G."/>
            <person name="Meng A."/>
            <person name="Brown T."/>
            <person name="Cohen L."/>
        </authorList>
    </citation>
    <scope>NUCLEOTIDE SEQUENCE</scope>
</reference>
<dbReference type="AlphaFoldDB" id="A0A7S1FG66"/>
<evidence type="ECO:0000313" key="3">
    <source>
        <dbReference type="EMBL" id="CAD8865667.1"/>
    </source>
</evidence>
<gene>
    <name evidence="3" type="ORF">NSCI0253_LOCUS40022</name>
</gene>
<feature type="region of interest" description="Disordered" evidence="2">
    <location>
        <begin position="297"/>
        <end position="347"/>
    </location>
</feature>
<feature type="compositionally biased region" description="Polar residues" evidence="2">
    <location>
        <begin position="302"/>
        <end position="313"/>
    </location>
</feature>
<protein>
    <submittedName>
        <fullName evidence="3">Uncharacterized protein</fullName>
    </submittedName>
</protein>
<feature type="region of interest" description="Disordered" evidence="2">
    <location>
        <begin position="453"/>
        <end position="481"/>
    </location>
</feature>
<feature type="coiled-coil region" evidence="1">
    <location>
        <begin position="75"/>
        <end position="109"/>
    </location>
</feature>
<feature type="compositionally biased region" description="Polar residues" evidence="2">
    <location>
        <begin position="158"/>
        <end position="170"/>
    </location>
</feature>
<organism evidence="3">
    <name type="scientific">Noctiluca scintillans</name>
    <name type="common">Sea sparkle</name>
    <name type="synonym">Red tide dinoflagellate</name>
    <dbReference type="NCBI Taxonomy" id="2966"/>
    <lineage>
        <taxon>Eukaryota</taxon>
        <taxon>Sar</taxon>
        <taxon>Alveolata</taxon>
        <taxon>Dinophyceae</taxon>
        <taxon>Noctilucales</taxon>
        <taxon>Noctilucaceae</taxon>
        <taxon>Noctiluca</taxon>
    </lineage>
</organism>
<dbReference type="EMBL" id="HBFQ01056448">
    <property type="protein sequence ID" value="CAD8865667.1"/>
    <property type="molecule type" value="Transcribed_RNA"/>
</dbReference>
<evidence type="ECO:0000256" key="2">
    <source>
        <dbReference type="SAM" id="MobiDB-lite"/>
    </source>
</evidence>
<evidence type="ECO:0000256" key="1">
    <source>
        <dbReference type="SAM" id="Coils"/>
    </source>
</evidence>
<feature type="region of interest" description="Disordered" evidence="2">
    <location>
        <begin position="514"/>
        <end position="535"/>
    </location>
</feature>
<name>A0A7S1FG66_NOCSC</name>
<feature type="compositionally biased region" description="Basic and acidic residues" evidence="2">
    <location>
        <begin position="454"/>
        <end position="471"/>
    </location>
</feature>